<name>A0ABN2K0E9_9ACTN</name>
<dbReference type="Proteomes" id="UP001501057">
    <property type="component" value="Unassembled WGS sequence"/>
</dbReference>
<dbReference type="RefSeq" id="WP_344202513.1">
    <property type="nucleotide sequence ID" value="NZ_BAAAME010000004.1"/>
</dbReference>
<dbReference type="InterPro" id="IPR051911">
    <property type="entry name" value="SDR_oxidoreductase"/>
</dbReference>
<dbReference type="InterPro" id="IPR002347">
    <property type="entry name" value="SDR_fam"/>
</dbReference>
<dbReference type="Pfam" id="PF00106">
    <property type="entry name" value="adh_short"/>
    <property type="match status" value="1"/>
</dbReference>
<comment type="similarity">
    <text evidence="1 3">Belongs to the short-chain dehydrogenases/reductases (SDR) family.</text>
</comment>
<dbReference type="PANTHER" id="PTHR43976">
    <property type="entry name" value="SHORT CHAIN DEHYDROGENASE"/>
    <property type="match status" value="1"/>
</dbReference>
<evidence type="ECO:0000259" key="4">
    <source>
        <dbReference type="SMART" id="SM00822"/>
    </source>
</evidence>
<reference evidence="5 6" key="1">
    <citation type="journal article" date="2019" name="Int. J. Syst. Evol. Microbiol.">
        <title>The Global Catalogue of Microorganisms (GCM) 10K type strain sequencing project: providing services to taxonomists for standard genome sequencing and annotation.</title>
        <authorList>
            <consortium name="The Broad Institute Genomics Platform"/>
            <consortium name="The Broad Institute Genome Sequencing Center for Infectious Disease"/>
            <person name="Wu L."/>
            <person name="Ma J."/>
        </authorList>
    </citation>
    <scope>NUCLEOTIDE SEQUENCE [LARGE SCALE GENOMIC DNA]</scope>
    <source>
        <strain evidence="5 6">JCM 13518</strain>
    </source>
</reference>
<dbReference type="SMART" id="SM00822">
    <property type="entry name" value="PKS_KR"/>
    <property type="match status" value="1"/>
</dbReference>
<dbReference type="Gene3D" id="3.40.50.720">
    <property type="entry name" value="NAD(P)-binding Rossmann-like Domain"/>
    <property type="match status" value="1"/>
</dbReference>
<feature type="domain" description="Ketoreductase" evidence="4">
    <location>
        <begin position="6"/>
        <end position="182"/>
    </location>
</feature>
<comment type="caution">
    <text evidence="5">The sequence shown here is derived from an EMBL/GenBank/DDBJ whole genome shotgun (WGS) entry which is preliminary data.</text>
</comment>
<dbReference type="PRINTS" id="PR00081">
    <property type="entry name" value="GDHRDH"/>
</dbReference>
<dbReference type="PRINTS" id="PR00080">
    <property type="entry name" value="SDRFAMILY"/>
</dbReference>
<protein>
    <submittedName>
        <fullName evidence="5">SDR family oxidoreductase</fullName>
    </submittedName>
</protein>
<evidence type="ECO:0000256" key="2">
    <source>
        <dbReference type="ARBA" id="ARBA00023002"/>
    </source>
</evidence>
<evidence type="ECO:0000313" key="6">
    <source>
        <dbReference type="Proteomes" id="UP001501057"/>
    </source>
</evidence>
<dbReference type="EMBL" id="BAAAME010000004">
    <property type="protein sequence ID" value="GAA1745570.1"/>
    <property type="molecule type" value="Genomic_DNA"/>
</dbReference>
<dbReference type="InterPro" id="IPR036291">
    <property type="entry name" value="NAD(P)-bd_dom_sf"/>
</dbReference>
<keyword evidence="2" id="KW-0560">Oxidoreductase</keyword>
<dbReference type="PANTHER" id="PTHR43976:SF16">
    <property type="entry name" value="SHORT-CHAIN DEHYDROGENASE_REDUCTASE FAMILY PROTEIN"/>
    <property type="match status" value="1"/>
</dbReference>
<organism evidence="5 6">
    <name type="scientific">Aeromicrobium alkaliterrae</name>
    <dbReference type="NCBI Taxonomy" id="302168"/>
    <lineage>
        <taxon>Bacteria</taxon>
        <taxon>Bacillati</taxon>
        <taxon>Actinomycetota</taxon>
        <taxon>Actinomycetes</taxon>
        <taxon>Propionibacteriales</taxon>
        <taxon>Nocardioidaceae</taxon>
        <taxon>Aeromicrobium</taxon>
    </lineage>
</organism>
<dbReference type="SUPFAM" id="SSF51735">
    <property type="entry name" value="NAD(P)-binding Rossmann-fold domains"/>
    <property type="match status" value="1"/>
</dbReference>
<evidence type="ECO:0000256" key="3">
    <source>
        <dbReference type="RuleBase" id="RU000363"/>
    </source>
</evidence>
<evidence type="ECO:0000256" key="1">
    <source>
        <dbReference type="ARBA" id="ARBA00006484"/>
    </source>
</evidence>
<proteinExistence type="inferred from homology"/>
<sequence length="280" mass="29229">MTSSRRTWWITGASRGLGRALACAAADAGDLVVATGRRLGDLPTGKRLVALQLDVRDPDAVTTTVDRIVVDHGRIDVVVNNAGYGLVGALEECTDDDLQAILDTTVLGSARVARAALPHLRAQGAGHLLFVSTTGAVGTMPMLGAYNAAKWALEGMAEALAAEVAEAGVRVSILEPGGIDTEWATGSMAFARPESAYDGLRTRLFGTSEVPWPAAGTGGGTPPEKIATAILAHVDDPDDDRLRVLLGDDAPDQVAAALTGRLADYRRDPRFAPALERVQG</sequence>
<keyword evidence="6" id="KW-1185">Reference proteome</keyword>
<dbReference type="InterPro" id="IPR057326">
    <property type="entry name" value="KR_dom"/>
</dbReference>
<gene>
    <name evidence="5" type="ORF">GCM10009710_27010</name>
</gene>
<evidence type="ECO:0000313" key="5">
    <source>
        <dbReference type="EMBL" id="GAA1745570.1"/>
    </source>
</evidence>
<accession>A0ABN2K0E9</accession>